<comment type="caution">
    <text evidence="8">The sequence shown here is derived from an EMBL/GenBank/DDBJ whole genome shotgun (WGS) entry which is preliminary data.</text>
</comment>
<comment type="caution">
    <text evidence="5">Lacks conserved residue(s) required for the propagation of feature annotation.</text>
</comment>
<name>A0A0G0MTP8_9BACT</name>
<dbReference type="CDD" id="cd01428">
    <property type="entry name" value="ADK"/>
    <property type="match status" value="1"/>
</dbReference>
<keyword evidence="5 7" id="KW-0067">ATP-binding</keyword>
<feature type="binding site" evidence="5">
    <location>
        <position position="116"/>
    </location>
    <ligand>
        <name>ATP</name>
        <dbReference type="ChEBI" id="CHEBI:30616"/>
    </ligand>
</feature>
<dbReference type="InterPro" id="IPR033690">
    <property type="entry name" value="Adenylat_kinase_CS"/>
</dbReference>
<comment type="subunit">
    <text evidence="5 7">Monomer.</text>
</comment>
<dbReference type="AlphaFoldDB" id="A0A0G0MTP8"/>
<dbReference type="UniPathway" id="UPA00588">
    <property type="reaction ID" value="UER00649"/>
</dbReference>
<dbReference type="GO" id="GO:0004017">
    <property type="term" value="F:AMP kinase activity"/>
    <property type="evidence" value="ECO:0007669"/>
    <property type="project" value="UniProtKB-UniRule"/>
</dbReference>
<comment type="function">
    <text evidence="5">Catalyzes the reversible transfer of the terminal phosphate group between ATP and AMP. Plays an important role in cellular energy homeostasis and in adenine nucleotide metabolism.</text>
</comment>
<organism evidence="8 9">
    <name type="scientific">Candidatus Uhrbacteria bacterium GW2011_GWF2_39_13</name>
    <dbReference type="NCBI Taxonomy" id="1618995"/>
    <lineage>
        <taxon>Bacteria</taxon>
        <taxon>Candidatus Uhriibacteriota</taxon>
    </lineage>
</organism>
<evidence type="ECO:0000256" key="5">
    <source>
        <dbReference type="HAMAP-Rule" id="MF_00235"/>
    </source>
</evidence>
<evidence type="ECO:0000256" key="3">
    <source>
        <dbReference type="ARBA" id="ARBA00022741"/>
    </source>
</evidence>
<dbReference type="GO" id="GO:0008270">
    <property type="term" value="F:zinc ion binding"/>
    <property type="evidence" value="ECO:0007669"/>
    <property type="project" value="UniProtKB-UniRule"/>
</dbReference>
<reference evidence="8 9" key="1">
    <citation type="journal article" date="2015" name="Nature">
        <title>rRNA introns, odd ribosomes, and small enigmatic genomes across a large radiation of phyla.</title>
        <authorList>
            <person name="Brown C.T."/>
            <person name="Hug L.A."/>
            <person name="Thomas B.C."/>
            <person name="Sharon I."/>
            <person name="Castelle C.J."/>
            <person name="Singh A."/>
            <person name="Wilkins M.J."/>
            <person name="Williams K.H."/>
            <person name="Banfield J.F."/>
        </authorList>
    </citation>
    <scope>NUCLEOTIDE SEQUENCE [LARGE SCALE GENOMIC DNA]</scope>
</reference>
<evidence type="ECO:0000256" key="4">
    <source>
        <dbReference type="ARBA" id="ARBA00022777"/>
    </source>
</evidence>
<sequence>MGPQGSGKGTQSERLSGHLGIPAFGMGQLLRDEVVTGSDFGNKLKNIMKLGDLVSDEDAAHVLKLRLEKADTKKGYILDGYPRNLAQYQAFNFDVPTHVLVIDIPRGESLKRLGGRLTCDHCGKVGSLNDGLKPGDEDSCGGVWYQREDDTPEAISHRLDIYEHDTAPVIEKYAPFVTHIEGVGSIDIVFHRILETLK</sequence>
<feature type="binding site" evidence="5">
    <location>
        <position position="119"/>
    </location>
    <ligand>
        <name>Zn(2+)</name>
        <dbReference type="ChEBI" id="CHEBI:29105"/>
        <note>structural</note>
    </ligand>
</feature>
<dbReference type="SUPFAM" id="SSF52540">
    <property type="entry name" value="P-loop containing nucleoside triphosphate hydrolases"/>
    <property type="match status" value="1"/>
</dbReference>
<feature type="region of interest" description="NMP" evidence="5">
    <location>
        <begin position="25"/>
        <end position="54"/>
    </location>
</feature>
<dbReference type="GO" id="GO:0044209">
    <property type="term" value="P:AMP salvage"/>
    <property type="evidence" value="ECO:0007669"/>
    <property type="project" value="UniProtKB-UniRule"/>
</dbReference>
<dbReference type="HAMAP" id="MF_00235">
    <property type="entry name" value="Adenylate_kinase_Adk"/>
    <property type="match status" value="1"/>
</dbReference>
<keyword evidence="1 5" id="KW-0808">Transferase</keyword>
<dbReference type="Pfam" id="PF00406">
    <property type="entry name" value="ADK"/>
    <property type="match status" value="1"/>
</dbReference>
<dbReference type="PRINTS" id="PR00094">
    <property type="entry name" value="ADENYLTKNASE"/>
</dbReference>
<protein>
    <recommendedName>
        <fullName evidence="5 7">Adenylate kinase</fullName>
        <shortName evidence="5">AK</shortName>
        <ecNumber evidence="5 7">2.7.4.3</ecNumber>
    </recommendedName>
    <alternativeName>
        <fullName evidence="5">ATP-AMP transphosphorylase</fullName>
    </alternativeName>
    <alternativeName>
        <fullName evidence="5">ATP:AMP phosphotransferase</fullName>
    </alternativeName>
    <alternativeName>
        <fullName evidence="5">Adenylate monophosphate kinase</fullName>
    </alternativeName>
</protein>
<comment type="similarity">
    <text evidence="5 6">Belongs to the adenylate kinase family.</text>
</comment>
<proteinExistence type="inferred from homology"/>
<comment type="catalytic activity">
    <reaction evidence="5 7">
        <text>AMP + ATP = 2 ADP</text>
        <dbReference type="Rhea" id="RHEA:12973"/>
        <dbReference type="ChEBI" id="CHEBI:30616"/>
        <dbReference type="ChEBI" id="CHEBI:456215"/>
        <dbReference type="ChEBI" id="CHEBI:456216"/>
        <dbReference type="EC" id="2.7.4.3"/>
    </reaction>
</comment>
<feature type="binding site" evidence="5">
    <location>
        <position position="31"/>
    </location>
    <ligand>
        <name>AMP</name>
        <dbReference type="ChEBI" id="CHEBI:456215"/>
    </ligand>
</feature>
<keyword evidence="5" id="KW-0479">Metal-binding</keyword>
<evidence type="ECO:0000313" key="9">
    <source>
        <dbReference type="Proteomes" id="UP000033935"/>
    </source>
</evidence>
<dbReference type="Proteomes" id="UP000033935">
    <property type="component" value="Unassembled WGS sequence"/>
</dbReference>
<feature type="binding site" evidence="5">
    <location>
        <position position="158"/>
    </location>
    <ligand>
        <name>AMP</name>
        <dbReference type="ChEBI" id="CHEBI:456215"/>
    </ligand>
</feature>
<dbReference type="PANTHER" id="PTHR23359">
    <property type="entry name" value="NUCLEOTIDE KINASE"/>
    <property type="match status" value="1"/>
</dbReference>
<keyword evidence="2 5" id="KW-0545">Nucleotide biosynthesis</keyword>
<feature type="binding site" evidence="5">
    <location>
        <begin position="52"/>
        <end position="54"/>
    </location>
    <ligand>
        <name>AMP</name>
        <dbReference type="ChEBI" id="CHEBI:456215"/>
    </ligand>
</feature>
<dbReference type="PROSITE" id="PS00113">
    <property type="entry name" value="ADENYLATE_KINASE"/>
    <property type="match status" value="1"/>
</dbReference>
<dbReference type="EMBL" id="LBWG01000019">
    <property type="protein sequence ID" value="KKR03791.1"/>
    <property type="molecule type" value="Genomic_DNA"/>
</dbReference>
<gene>
    <name evidence="5" type="primary">adk</name>
    <name evidence="8" type="ORF">UT30_C0019G0027</name>
</gene>
<dbReference type="EC" id="2.7.4.3" evidence="5 7"/>
<feature type="binding site" evidence="5">
    <location>
        <position position="122"/>
    </location>
    <ligand>
        <name>Zn(2+)</name>
        <dbReference type="ChEBI" id="CHEBI:29105"/>
        <note>structural</note>
    </ligand>
</feature>
<feature type="binding site" evidence="5">
    <location>
        <begin position="5"/>
        <end position="10"/>
    </location>
    <ligand>
        <name>ATP</name>
        <dbReference type="ChEBI" id="CHEBI:30616"/>
    </ligand>
</feature>
<dbReference type="InterPro" id="IPR000850">
    <property type="entry name" value="Adenylat/UMP-CMP_kin"/>
</dbReference>
<comment type="subcellular location">
    <subcellularLocation>
        <location evidence="5 7">Cytoplasm</location>
    </subcellularLocation>
</comment>
<feature type="binding site" evidence="5">
    <location>
        <position position="87"/>
    </location>
    <ligand>
        <name>AMP</name>
        <dbReference type="ChEBI" id="CHEBI:456215"/>
    </ligand>
</feature>
<dbReference type="InterPro" id="IPR027417">
    <property type="entry name" value="P-loop_NTPase"/>
</dbReference>
<evidence type="ECO:0000256" key="7">
    <source>
        <dbReference type="RuleBase" id="RU003331"/>
    </source>
</evidence>
<keyword evidence="5" id="KW-0963">Cytoplasm</keyword>
<dbReference type="PATRIC" id="fig|1618995.3.peg.819"/>
<accession>A0A0G0MTP8</accession>
<evidence type="ECO:0000313" key="8">
    <source>
        <dbReference type="EMBL" id="KKR03791.1"/>
    </source>
</evidence>
<comment type="pathway">
    <text evidence="5">Purine metabolism; AMP biosynthesis via salvage pathway; AMP from ADP: step 1/1.</text>
</comment>
<dbReference type="Gene3D" id="3.40.50.300">
    <property type="entry name" value="P-loop containing nucleotide triphosphate hydrolases"/>
    <property type="match status" value="1"/>
</dbReference>
<comment type="domain">
    <text evidence="5">Consists of three domains, a large central CORE domain and two small peripheral domains, NMPbind and LID, which undergo movements during catalysis. The LID domain closes over the site of phosphoryl transfer upon ATP binding. Assembling and dissambling the active center during each catalytic cycle provides an effective means to prevent ATP hydrolysis. Some bacteria have evolved a zinc-coordinating structure that stabilizes the LID domain.</text>
</comment>
<feature type="binding site" evidence="5">
    <location>
        <position position="184"/>
    </location>
    <ligand>
        <name>ATP</name>
        <dbReference type="ChEBI" id="CHEBI:30616"/>
    </ligand>
</feature>
<evidence type="ECO:0000256" key="1">
    <source>
        <dbReference type="ARBA" id="ARBA00022679"/>
    </source>
</evidence>
<dbReference type="GO" id="GO:0005524">
    <property type="term" value="F:ATP binding"/>
    <property type="evidence" value="ECO:0007669"/>
    <property type="project" value="UniProtKB-UniRule"/>
</dbReference>
<evidence type="ECO:0000256" key="6">
    <source>
        <dbReference type="RuleBase" id="RU003330"/>
    </source>
</evidence>
<feature type="binding site" evidence="5">
    <location>
        <begin position="80"/>
        <end position="83"/>
    </location>
    <ligand>
        <name>AMP</name>
        <dbReference type="ChEBI" id="CHEBI:456215"/>
    </ligand>
</feature>
<feature type="binding site" evidence="5">
    <location>
        <position position="147"/>
    </location>
    <ligand>
        <name>AMP</name>
        <dbReference type="ChEBI" id="CHEBI:456215"/>
    </ligand>
</feature>
<keyword evidence="5" id="KW-0862">Zinc</keyword>
<dbReference type="GO" id="GO:0005737">
    <property type="term" value="C:cytoplasm"/>
    <property type="evidence" value="ECO:0007669"/>
    <property type="project" value="UniProtKB-SubCell"/>
</dbReference>
<evidence type="ECO:0000256" key="2">
    <source>
        <dbReference type="ARBA" id="ARBA00022727"/>
    </source>
</evidence>
<keyword evidence="4 5" id="KW-0418">Kinase</keyword>
<keyword evidence="3 5" id="KW-0547">Nucleotide-binding</keyword>